<name>A0A7W0DVG2_9ACTN</name>
<evidence type="ECO:0000313" key="1">
    <source>
        <dbReference type="EMBL" id="MBA2951987.1"/>
    </source>
</evidence>
<comment type="caution">
    <text evidence="1">The sequence shown here is derived from an EMBL/GenBank/DDBJ whole genome shotgun (WGS) entry which is preliminary data.</text>
</comment>
<organism evidence="1 2">
    <name type="scientific">Streptomyces himalayensis subsp. himalayensis</name>
    <dbReference type="NCBI Taxonomy" id="2756131"/>
    <lineage>
        <taxon>Bacteria</taxon>
        <taxon>Bacillati</taxon>
        <taxon>Actinomycetota</taxon>
        <taxon>Actinomycetes</taxon>
        <taxon>Kitasatosporales</taxon>
        <taxon>Streptomycetaceae</taxon>
        <taxon>Streptomyces</taxon>
        <taxon>Streptomyces himalayensis</taxon>
    </lineage>
</organism>
<dbReference type="AlphaFoldDB" id="A0A7W0DVG2"/>
<reference evidence="1 2" key="1">
    <citation type="submission" date="2020-07" db="EMBL/GenBank/DDBJ databases">
        <title>Streptomyces isolated from Indian soil.</title>
        <authorList>
            <person name="Mandal S."/>
            <person name="Maiti P.K."/>
        </authorList>
    </citation>
    <scope>NUCLEOTIDE SEQUENCE [LARGE SCALE GENOMIC DNA]</scope>
    <source>
        <strain evidence="1 2">PSKA28</strain>
    </source>
</reference>
<protein>
    <submittedName>
        <fullName evidence="1">Uncharacterized protein</fullName>
    </submittedName>
</protein>
<evidence type="ECO:0000313" key="2">
    <source>
        <dbReference type="Proteomes" id="UP000545761"/>
    </source>
</evidence>
<dbReference type="Proteomes" id="UP000545761">
    <property type="component" value="Unassembled WGS sequence"/>
</dbReference>
<dbReference type="EMBL" id="JACEHE010000066">
    <property type="protein sequence ID" value="MBA2951987.1"/>
    <property type="molecule type" value="Genomic_DNA"/>
</dbReference>
<gene>
    <name evidence="1" type="ORF">H1D24_41160</name>
</gene>
<sequence>MDYPYIEINAKPEEGGWARVRLQMTSGDLMVSEAHIIAAVIDRLSQVPGVVSIDSTRHYIAETPA</sequence>
<proteinExistence type="predicted"/>
<dbReference type="RefSeq" id="WP_181662898.1">
    <property type="nucleotide sequence ID" value="NZ_JACEHE010000066.1"/>
</dbReference>
<accession>A0A7W0DVG2</accession>